<evidence type="ECO:0000256" key="1">
    <source>
        <dbReference type="ARBA" id="ARBA00006484"/>
    </source>
</evidence>
<dbReference type="PANTHER" id="PTHR43963">
    <property type="entry name" value="CARBONYL REDUCTASE 1-RELATED"/>
    <property type="match status" value="1"/>
</dbReference>
<evidence type="ECO:0000313" key="6">
    <source>
        <dbReference type="EMBL" id="CAF1279000.1"/>
    </source>
</evidence>
<dbReference type="PRINTS" id="PR00081">
    <property type="entry name" value="GDHRDH"/>
</dbReference>
<sequence length="281" mass="30897">MFSKSQQPRVILVTGSNKGIGFELVKSLSNSNDVVLLGCRNPERGNEALIRLDLPSNVHCLQLDVSSEESIVQAKNEIEHKYGGQLDILVNNAACGDLELTVDSARRTFSVNYYGIKMLNEYLFPLIRKNGRIINVASACGSVVLSEASTYLQDQYSSSTLTTRQLNQLVEDFISSVGTNNIEQLGYNPQSLYLIYSVSKAAVIALTRIEARQWSCARGILVLSVCPGFCATDINQNAPGGRHPKLGAESILYLINMQENKLENGGFYRDGQQLAQIGRID</sequence>
<dbReference type="PRINTS" id="PR00080">
    <property type="entry name" value="SDRFAMILY"/>
</dbReference>
<evidence type="ECO:0000313" key="5">
    <source>
        <dbReference type="EMBL" id="CAF0968392.1"/>
    </source>
</evidence>
<evidence type="ECO:0000313" key="7">
    <source>
        <dbReference type="Proteomes" id="UP000663828"/>
    </source>
</evidence>
<dbReference type="OrthoDB" id="7289984at2759"/>
<dbReference type="Gene3D" id="3.40.50.720">
    <property type="entry name" value="NAD(P)-binding Rossmann-like Domain"/>
    <property type="match status" value="1"/>
</dbReference>
<dbReference type="Proteomes" id="UP000663852">
    <property type="component" value="Unassembled WGS sequence"/>
</dbReference>
<dbReference type="GO" id="GO:0016491">
    <property type="term" value="F:oxidoreductase activity"/>
    <property type="evidence" value="ECO:0007669"/>
    <property type="project" value="UniProtKB-KW"/>
</dbReference>
<proteinExistence type="inferred from homology"/>
<dbReference type="InterPro" id="IPR002347">
    <property type="entry name" value="SDR_fam"/>
</dbReference>
<dbReference type="Proteomes" id="UP000663828">
    <property type="component" value="Unassembled WGS sequence"/>
</dbReference>
<gene>
    <name evidence="6" type="ORF">EDS130_LOCUS29442</name>
    <name evidence="5" type="ORF">XAT740_LOCUS11533</name>
</gene>
<comment type="caution">
    <text evidence="5">The sequence shown here is derived from an EMBL/GenBank/DDBJ whole genome shotgun (WGS) entry which is preliminary data.</text>
</comment>
<dbReference type="InterPro" id="IPR036291">
    <property type="entry name" value="NAD(P)-bd_dom_sf"/>
</dbReference>
<dbReference type="SUPFAM" id="SSF51735">
    <property type="entry name" value="NAD(P)-binding Rossmann-fold domains"/>
    <property type="match status" value="1"/>
</dbReference>
<evidence type="ECO:0000256" key="2">
    <source>
        <dbReference type="ARBA" id="ARBA00022857"/>
    </source>
</evidence>
<keyword evidence="2" id="KW-0521">NADP</keyword>
<name>A0A814EFX8_ADIRI</name>
<accession>A0A814EFX8</accession>
<evidence type="ECO:0000256" key="4">
    <source>
        <dbReference type="RuleBase" id="RU000363"/>
    </source>
</evidence>
<reference evidence="5" key="1">
    <citation type="submission" date="2021-02" db="EMBL/GenBank/DDBJ databases">
        <authorList>
            <person name="Nowell W R."/>
        </authorList>
    </citation>
    <scope>NUCLEOTIDE SEQUENCE</scope>
</reference>
<dbReference type="Pfam" id="PF00106">
    <property type="entry name" value="adh_short"/>
    <property type="match status" value="2"/>
</dbReference>
<dbReference type="EMBL" id="CAJNOR010000634">
    <property type="protein sequence ID" value="CAF0968392.1"/>
    <property type="molecule type" value="Genomic_DNA"/>
</dbReference>
<dbReference type="AlphaFoldDB" id="A0A814EFX8"/>
<evidence type="ECO:0000256" key="3">
    <source>
        <dbReference type="ARBA" id="ARBA00023002"/>
    </source>
</evidence>
<comment type="similarity">
    <text evidence="1 4">Belongs to the short-chain dehydrogenases/reductases (SDR) family.</text>
</comment>
<organism evidence="5 7">
    <name type="scientific">Adineta ricciae</name>
    <name type="common">Rotifer</name>
    <dbReference type="NCBI Taxonomy" id="249248"/>
    <lineage>
        <taxon>Eukaryota</taxon>
        <taxon>Metazoa</taxon>
        <taxon>Spiralia</taxon>
        <taxon>Gnathifera</taxon>
        <taxon>Rotifera</taxon>
        <taxon>Eurotatoria</taxon>
        <taxon>Bdelloidea</taxon>
        <taxon>Adinetida</taxon>
        <taxon>Adinetidae</taxon>
        <taxon>Adineta</taxon>
    </lineage>
</organism>
<keyword evidence="7" id="KW-1185">Reference proteome</keyword>
<protein>
    <submittedName>
        <fullName evidence="5">Uncharacterized protein</fullName>
    </submittedName>
</protein>
<dbReference type="EMBL" id="CAJNOJ010000199">
    <property type="protein sequence ID" value="CAF1279000.1"/>
    <property type="molecule type" value="Genomic_DNA"/>
</dbReference>
<dbReference type="PANTHER" id="PTHR43963:SF6">
    <property type="entry name" value="CHAIN DEHYDROGENASE FAMILY PROTEIN, PUTATIVE (AFU_ORTHOLOGUE AFUA_3G15350)-RELATED"/>
    <property type="match status" value="1"/>
</dbReference>
<keyword evidence="3" id="KW-0560">Oxidoreductase</keyword>